<protein>
    <submittedName>
        <fullName evidence="1">Uncharacterized protein</fullName>
    </submittedName>
</protein>
<comment type="caution">
    <text evidence="1">The sequence shown here is derived from an EMBL/GenBank/DDBJ whole genome shotgun (WGS) entry which is preliminary data.</text>
</comment>
<proteinExistence type="predicted"/>
<organism evidence="1 2">
    <name type="scientific">Halomonas casei</name>
    <dbReference type="NCBI Taxonomy" id="2742613"/>
    <lineage>
        <taxon>Bacteria</taxon>
        <taxon>Pseudomonadati</taxon>
        <taxon>Pseudomonadota</taxon>
        <taxon>Gammaproteobacteria</taxon>
        <taxon>Oceanospirillales</taxon>
        <taxon>Halomonadaceae</taxon>
        <taxon>Halomonas</taxon>
    </lineage>
</organism>
<reference evidence="1 2" key="1">
    <citation type="submission" date="2020-07" db="EMBL/GenBank/DDBJ databases">
        <title>Halophilic bacteria isolated from french cheeses.</title>
        <authorList>
            <person name="Kothe C.I."/>
            <person name="Farah-Kraiem B."/>
            <person name="Renault P."/>
            <person name="Dridi B."/>
        </authorList>
    </citation>
    <scope>NUCLEOTIDE SEQUENCE [LARGE SCALE GENOMIC DNA]</scope>
    <source>
        <strain evidence="1 2">FME1</strain>
    </source>
</reference>
<evidence type="ECO:0000313" key="1">
    <source>
        <dbReference type="EMBL" id="MBE0399940.1"/>
    </source>
</evidence>
<name>A0ABR9F0E4_9GAMM</name>
<gene>
    <name evidence="1" type="ORF">EI168_07420</name>
</gene>
<evidence type="ECO:0000313" key="2">
    <source>
        <dbReference type="Proteomes" id="UP001645039"/>
    </source>
</evidence>
<accession>A0ABR9F0E4</accession>
<dbReference type="Proteomes" id="UP001645039">
    <property type="component" value="Unassembled WGS sequence"/>
</dbReference>
<keyword evidence="2" id="KW-1185">Reference proteome</keyword>
<dbReference type="EMBL" id="RRZD01000006">
    <property type="protein sequence ID" value="MBE0399940.1"/>
    <property type="molecule type" value="Genomic_DNA"/>
</dbReference>
<sequence length="109" mass="11881">MSSEENTKANQTWLKVQTNSFKTDQKGNAFKTLLLESLALILGDLSPTSASAHMNYLIKLLKSVSLWLSCCDSGPTVELFGLSEEGVFYALPSVCQSAISEADSVNIFR</sequence>
<dbReference type="RefSeq" id="WP_192535994.1">
    <property type="nucleotide sequence ID" value="NZ_CP189763.1"/>
</dbReference>